<feature type="transmembrane region" description="Helical" evidence="6">
    <location>
        <begin position="231"/>
        <end position="250"/>
    </location>
</feature>
<feature type="transmembrane region" description="Helical" evidence="6">
    <location>
        <begin position="940"/>
        <end position="961"/>
    </location>
</feature>
<evidence type="ECO:0000313" key="11">
    <source>
        <dbReference type="Proteomes" id="UP000075243"/>
    </source>
</evidence>
<feature type="transmembrane region" description="Helical" evidence="6">
    <location>
        <begin position="452"/>
        <end position="473"/>
    </location>
</feature>
<dbReference type="InterPro" id="IPR045069">
    <property type="entry name" value="MATE_euk"/>
</dbReference>
<dbReference type="Pfam" id="PF01554">
    <property type="entry name" value="MatE"/>
    <property type="match status" value="4"/>
</dbReference>
<feature type="transmembrane region" description="Helical" evidence="6">
    <location>
        <begin position="567"/>
        <end position="592"/>
    </location>
</feature>
<evidence type="ECO:0000256" key="4">
    <source>
        <dbReference type="ARBA" id="ARBA00022989"/>
    </source>
</evidence>
<evidence type="ECO:0000313" key="10">
    <source>
        <dbReference type="EMBL" id="KYP65524.1"/>
    </source>
</evidence>
<feature type="region of interest" description="Disordered" evidence="7">
    <location>
        <begin position="1"/>
        <end position="22"/>
    </location>
</feature>
<reference evidence="10 11" key="1">
    <citation type="journal article" date="2012" name="Nat. Biotechnol.">
        <title>Draft genome sequence of pigeonpea (Cajanus cajan), an orphan legume crop of resource-poor farmers.</title>
        <authorList>
            <person name="Varshney R.K."/>
            <person name="Chen W."/>
            <person name="Li Y."/>
            <person name="Bharti A.K."/>
            <person name="Saxena R.K."/>
            <person name="Schlueter J.A."/>
            <person name="Donoghue M.T."/>
            <person name="Azam S."/>
            <person name="Fan G."/>
            <person name="Whaley A.M."/>
            <person name="Farmer A.D."/>
            <person name="Sheridan J."/>
            <person name="Iwata A."/>
            <person name="Tuteja R."/>
            <person name="Penmetsa R.V."/>
            <person name="Wu W."/>
            <person name="Upadhyaya H.D."/>
            <person name="Yang S.P."/>
            <person name="Shah T."/>
            <person name="Saxena K.B."/>
            <person name="Michael T."/>
            <person name="McCombie W.R."/>
            <person name="Yang B."/>
            <person name="Zhang G."/>
            <person name="Yang H."/>
            <person name="Wang J."/>
            <person name="Spillane C."/>
            <person name="Cook D.R."/>
            <person name="May G.D."/>
            <person name="Xu X."/>
            <person name="Jackson S.A."/>
        </authorList>
    </citation>
    <scope>NUCLEOTIDE SEQUENCE [LARGE SCALE GENOMIC DNA]</scope>
    <source>
        <strain evidence="11">cv. Asha</strain>
    </source>
</reference>
<keyword evidence="4 6" id="KW-1133">Transmembrane helix</keyword>
<proteinExistence type="inferred from homology"/>
<protein>
    <recommendedName>
        <fullName evidence="6">Protein DETOXIFICATION</fullName>
    </recommendedName>
    <alternativeName>
        <fullName evidence="6">Multidrug and toxic compound extrusion protein</fullName>
    </alternativeName>
</protein>
<keyword evidence="3 6" id="KW-0812">Transmembrane</keyword>
<dbReference type="GO" id="GO:1990961">
    <property type="term" value="P:xenobiotic detoxification by transmembrane export across the plasma membrane"/>
    <property type="evidence" value="ECO:0007669"/>
    <property type="project" value="InterPro"/>
</dbReference>
<feature type="transmembrane region" description="Helical" evidence="6">
    <location>
        <begin position="349"/>
        <end position="372"/>
    </location>
</feature>
<organism evidence="10 11">
    <name type="scientific">Cajanus cajan</name>
    <name type="common">Pigeon pea</name>
    <name type="synonym">Cajanus indicus</name>
    <dbReference type="NCBI Taxonomy" id="3821"/>
    <lineage>
        <taxon>Eukaryota</taxon>
        <taxon>Viridiplantae</taxon>
        <taxon>Streptophyta</taxon>
        <taxon>Embryophyta</taxon>
        <taxon>Tracheophyta</taxon>
        <taxon>Spermatophyta</taxon>
        <taxon>Magnoliopsida</taxon>
        <taxon>eudicotyledons</taxon>
        <taxon>Gunneridae</taxon>
        <taxon>Pentapetalae</taxon>
        <taxon>rosids</taxon>
        <taxon>fabids</taxon>
        <taxon>Fabales</taxon>
        <taxon>Fabaceae</taxon>
        <taxon>Papilionoideae</taxon>
        <taxon>50 kb inversion clade</taxon>
        <taxon>NPAAA clade</taxon>
        <taxon>indigoferoid/millettioid clade</taxon>
        <taxon>Phaseoleae</taxon>
        <taxon>Cajanus</taxon>
    </lineage>
</organism>
<dbReference type="Proteomes" id="UP000075243">
    <property type="component" value="Chromosome 6"/>
</dbReference>
<keyword evidence="11" id="KW-1185">Reference proteome</keyword>
<feature type="domain" description="Subtilisin-like protease fibronectin type-III" evidence="9">
    <location>
        <begin position="1278"/>
        <end position="1362"/>
    </location>
</feature>
<dbReference type="Gene3D" id="3.40.50.200">
    <property type="entry name" value="Peptidase S8/S53 domain"/>
    <property type="match status" value="1"/>
</dbReference>
<feature type="transmembrane region" description="Helical" evidence="6">
    <location>
        <begin position="392"/>
        <end position="410"/>
    </location>
</feature>
<feature type="compositionally biased region" description="Polar residues" evidence="7">
    <location>
        <begin position="7"/>
        <end position="22"/>
    </location>
</feature>
<feature type="transmembrane region" description="Helical" evidence="6">
    <location>
        <begin position="271"/>
        <end position="289"/>
    </location>
</feature>
<accession>A0A151TEQ6</accession>
<feature type="transmembrane region" description="Helical" evidence="6">
    <location>
        <begin position="784"/>
        <end position="803"/>
    </location>
</feature>
<feature type="transmembrane region" description="Helical" evidence="6">
    <location>
        <begin position="196"/>
        <end position="219"/>
    </location>
</feature>
<dbReference type="InterPro" id="IPR036852">
    <property type="entry name" value="Peptidase_S8/S53_dom_sf"/>
</dbReference>
<dbReference type="Pfam" id="PF17766">
    <property type="entry name" value="fn3_6"/>
    <property type="match status" value="1"/>
</dbReference>
<evidence type="ECO:0000256" key="6">
    <source>
        <dbReference type="RuleBase" id="RU004914"/>
    </source>
</evidence>
<evidence type="ECO:0000259" key="9">
    <source>
        <dbReference type="Pfam" id="PF17766"/>
    </source>
</evidence>
<dbReference type="GO" id="GO:0015297">
    <property type="term" value="F:antiporter activity"/>
    <property type="evidence" value="ECO:0007669"/>
    <property type="project" value="InterPro"/>
</dbReference>
<dbReference type="PANTHER" id="PTHR11206">
    <property type="entry name" value="MULTIDRUG RESISTANCE PROTEIN"/>
    <property type="match status" value="1"/>
</dbReference>
<name>A0A151TEQ6_CAJCA</name>
<dbReference type="SUPFAM" id="SSF52743">
    <property type="entry name" value="Subtilisin-like"/>
    <property type="match status" value="1"/>
</dbReference>
<feature type="transmembrane region" description="Helical" evidence="6">
    <location>
        <begin position="604"/>
        <end position="628"/>
    </location>
</feature>
<dbReference type="InterPro" id="IPR041469">
    <property type="entry name" value="Subtilisin-like_FN3"/>
</dbReference>
<feature type="transmembrane region" description="Helical" evidence="6">
    <location>
        <begin position="823"/>
        <end position="843"/>
    </location>
</feature>
<dbReference type="GO" id="GO:0006508">
    <property type="term" value="P:proteolysis"/>
    <property type="evidence" value="ECO:0007669"/>
    <property type="project" value="InterPro"/>
</dbReference>
<dbReference type="Gramene" id="C.cajan_11431.t">
    <property type="protein sequence ID" value="C.cajan_11431.t"/>
    <property type="gene ID" value="C.cajan_11431"/>
</dbReference>
<evidence type="ECO:0000256" key="5">
    <source>
        <dbReference type="ARBA" id="ARBA00023136"/>
    </source>
</evidence>
<dbReference type="EMBL" id="CM003608">
    <property type="protein sequence ID" value="KYP65524.1"/>
    <property type="molecule type" value="Genomic_DNA"/>
</dbReference>
<dbReference type="Gene3D" id="3.50.30.30">
    <property type="match status" value="1"/>
</dbReference>
<dbReference type="Pfam" id="PF00082">
    <property type="entry name" value="Peptidase_S8"/>
    <property type="match status" value="1"/>
</dbReference>
<feature type="transmembrane region" description="Helical" evidence="6">
    <location>
        <begin position="682"/>
        <end position="699"/>
    </location>
</feature>
<feature type="transmembrane region" description="Helical" evidence="6">
    <location>
        <begin position="711"/>
        <end position="734"/>
    </location>
</feature>
<feature type="transmembrane region" description="Helical" evidence="6">
    <location>
        <begin position="134"/>
        <end position="157"/>
    </location>
</feature>
<dbReference type="OMA" id="SCKETWK"/>
<sequence>MEREHQNQSSPLQSPLIQHSNSGQDGLVVKEKQRSWRGIVRSEVVEEVKKQLWLAGPLISVTLLNYSLTVISVMFVGHLGELALSGASMATSFASVTGFSLLLGMASALDTFCGQAYGAKQYKMLGIHMQRAMLILMIVSIPLAVIWANTGSILVFLGQDHEIAAEAGSFARFMLPSLFAYGLLQCLNRFLQTQNIVFPMMCSSGITTLLHVLLCWFMVFKSGLGHKGAALANSISLWLNVTLLSLYVKFSPSCAKSWTGFSKEALHDIPTFVRLAIPSAVMVCLEMWSFEMMVLLSGLLPNPKLETSVLSICLNTAAVVWMIPFGLSGAGSIRVSNELGAGRPWTARLAVCVVLVMAIIEGILVGTLMILVRNIWGYAYSNEVEVVKYVATMFPILAASNFLDGLQCVLSGTARGCGWQKIGAFVNLGSYYLVGIPSAIVFAFVLHIGGKGLWLGIICALIVQVCSLTIITIRTDWEQEVQIFPYLLIIRTKLRGEDNNSNKLYTTSHLGFLALGFKSQVSQDGSIARRRDVEISRGEGKRNLTSYGEKIHTRRGGEMVEEVKKQVWLAGPLFTVGVLQYSLQVISVIFVGHLGELPLSAASLATSFASVTGFNLLMGMASALDTLCGQSFGAGQHHMLSIHMQRATFVLSIVSVFLAIMLVFTKHILVAMHQQVAIAEEAGVYALYMIPSLFAYGIHQCLLKFLQSQNIVFPMVLSSAVVALLHIPLCWVFVFKSGLGSKGAAIANSVSYWFNVLLIGLYVKFSSSCAKSWTGFSKKALKNILEFLKISIPSAFMLCLKVWTFELMVLLSGLLPNPQLETSVLSICLNTFVIAWMIPFGLSCAVSTRVSNELGAGHPQSVSLAVRVALFLVLAEGIMMVLLMILLRKIWGNLYSSETEVIKYVAAMMPILAISSFLDGIQSVLSGIARGSGWQKIGAIVNLGSFYFVGVPSAVVLAFVLHMKGKIDRTFGALVLGNGQPIAGWTLFPANAIVENLPLIYNKNISACNSVKVLSKVATQGIILCDTKFDTVFISTQMWFANKASLSGAVFIYDSPSLDDTGIGRSPSIEISAQDAQSVIKYAKCHKKPTASIKFQQTFVGIKPAPAAASYSSRGPSPSYPGVLKPDIMAAGSNVLAAFNPHLETATISTNVILPSDYNLLSGTSMACAHASGVVALLKAVHPQWSATAIRSALVTTASPLNNTQNPNRDYGYPSQYASPLAIGAGQIDPNKALDPGLVYDATPQDYVNLLCALNYTIKQILTITRSTSYNCFKPSFDFNYPSFIAFYNNRTRSVFHKFRRTVTYVRDGPAAYRAKVTLPKDFVMTVSPETLAFRYKNEKQSYDVIIKYSKYEKENILFGDLV</sequence>
<dbReference type="GO" id="GO:0004252">
    <property type="term" value="F:serine-type endopeptidase activity"/>
    <property type="evidence" value="ECO:0007669"/>
    <property type="project" value="InterPro"/>
</dbReference>
<feature type="domain" description="Peptidase S8/S53" evidence="8">
    <location>
        <begin position="1103"/>
        <end position="1213"/>
    </location>
</feature>
<dbReference type="CDD" id="cd02120">
    <property type="entry name" value="PA_subtilisin_like"/>
    <property type="match status" value="1"/>
</dbReference>
<evidence type="ECO:0000256" key="2">
    <source>
        <dbReference type="ARBA" id="ARBA00010199"/>
    </source>
</evidence>
<feature type="transmembrane region" description="Helical" evidence="6">
    <location>
        <begin position="309"/>
        <end position="328"/>
    </location>
</feature>
<evidence type="ECO:0000259" key="8">
    <source>
        <dbReference type="Pfam" id="PF00082"/>
    </source>
</evidence>
<feature type="transmembrane region" description="Helical" evidence="6">
    <location>
        <begin position="422"/>
        <end position="446"/>
    </location>
</feature>
<evidence type="ECO:0000256" key="1">
    <source>
        <dbReference type="ARBA" id="ARBA00004141"/>
    </source>
</evidence>
<feature type="transmembrane region" description="Helical" evidence="6">
    <location>
        <begin position="649"/>
        <end position="670"/>
    </location>
</feature>
<evidence type="ECO:0000256" key="7">
    <source>
        <dbReference type="SAM" id="MobiDB-lite"/>
    </source>
</evidence>
<dbReference type="Gene3D" id="2.60.40.2310">
    <property type="match status" value="1"/>
</dbReference>
<comment type="similarity">
    <text evidence="2 6">Belongs to the multi antimicrobial extrusion (MATE) (TC 2.A.66.1) family.</text>
</comment>
<feature type="transmembrane region" description="Helical" evidence="6">
    <location>
        <begin position="746"/>
        <end position="763"/>
    </location>
</feature>
<feature type="transmembrane region" description="Helical" evidence="6">
    <location>
        <begin position="52"/>
        <end position="77"/>
    </location>
</feature>
<feature type="transmembrane region" description="Helical" evidence="6">
    <location>
        <begin position="864"/>
        <end position="887"/>
    </location>
</feature>
<dbReference type="NCBIfam" id="TIGR00797">
    <property type="entry name" value="matE"/>
    <property type="match status" value="2"/>
</dbReference>
<dbReference type="InterPro" id="IPR002528">
    <property type="entry name" value="MATE_fam"/>
</dbReference>
<feature type="transmembrane region" description="Helical" evidence="6">
    <location>
        <begin position="89"/>
        <end position="113"/>
    </location>
</feature>
<comment type="subcellular location">
    <subcellularLocation>
        <location evidence="1">Membrane</location>
        <topology evidence="1">Multi-pass membrane protein</topology>
    </subcellularLocation>
</comment>
<feature type="transmembrane region" description="Helical" evidence="6">
    <location>
        <begin position="907"/>
        <end position="928"/>
    </location>
</feature>
<feature type="transmembrane region" description="Helical" evidence="6">
    <location>
        <begin position="163"/>
        <end position="184"/>
    </location>
</feature>
<dbReference type="InterPro" id="IPR000209">
    <property type="entry name" value="Peptidase_S8/S53_dom"/>
</dbReference>
<keyword evidence="5 6" id="KW-0472">Membrane</keyword>
<dbReference type="GO" id="GO:0042910">
    <property type="term" value="F:xenobiotic transmembrane transporter activity"/>
    <property type="evidence" value="ECO:0007669"/>
    <property type="project" value="InterPro"/>
</dbReference>
<evidence type="ECO:0000256" key="3">
    <source>
        <dbReference type="ARBA" id="ARBA00022692"/>
    </source>
</evidence>
<gene>
    <name evidence="10" type="ORF">KK1_011765</name>
</gene>
<dbReference type="CDD" id="cd13132">
    <property type="entry name" value="MATE_eukaryotic"/>
    <property type="match status" value="2"/>
</dbReference>
<dbReference type="GO" id="GO:0016020">
    <property type="term" value="C:membrane"/>
    <property type="evidence" value="ECO:0007669"/>
    <property type="project" value="UniProtKB-SubCell"/>
</dbReference>